<sequence>MLISKVSLLLSALCALQLESVVTAQEIVPVTTVAIMWGKGVRGAHGGAEVSPDTAGLEFVWTQDQFDEHLKKDFYVLYDDSDEFKEVRANISCHAEAKKPEVTEPTFWFNNPSGLSSLPYLTGSDANTARVYCLPEENTDIRDGKIIEIDSDKTLIT</sequence>
<keyword evidence="3" id="KW-1185">Reference proteome</keyword>
<gene>
    <name evidence="2" type="ORF">IL334_005705</name>
</gene>
<feature type="signal peptide" evidence="1">
    <location>
        <begin position="1"/>
        <end position="24"/>
    </location>
</feature>
<reference evidence="2 3" key="1">
    <citation type="submission" date="2024-01" db="EMBL/GenBank/DDBJ databases">
        <title>Comparative genomics of Cryptococcus and Kwoniella reveals pathogenesis evolution and contrasting modes of karyotype evolution via chromosome fusion or intercentromeric recombination.</title>
        <authorList>
            <person name="Coelho M.A."/>
            <person name="David-Palma M."/>
            <person name="Shea T."/>
            <person name="Bowers K."/>
            <person name="McGinley-Smith S."/>
            <person name="Mohammad A.W."/>
            <person name="Gnirke A."/>
            <person name="Yurkov A.M."/>
            <person name="Nowrousian M."/>
            <person name="Sun S."/>
            <person name="Cuomo C.A."/>
            <person name="Heitman J."/>
        </authorList>
    </citation>
    <scope>NUCLEOTIDE SEQUENCE [LARGE SCALE GENOMIC DNA]</scope>
    <source>
        <strain evidence="2">CBS 11374</strain>
    </source>
</reference>
<dbReference type="RefSeq" id="XP_062793464.1">
    <property type="nucleotide sequence ID" value="XM_062937413.1"/>
</dbReference>
<organism evidence="2 3">
    <name type="scientific">Kwoniella shivajii</name>
    <dbReference type="NCBI Taxonomy" id="564305"/>
    <lineage>
        <taxon>Eukaryota</taxon>
        <taxon>Fungi</taxon>
        <taxon>Dikarya</taxon>
        <taxon>Basidiomycota</taxon>
        <taxon>Agaricomycotina</taxon>
        <taxon>Tremellomycetes</taxon>
        <taxon>Tremellales</taxon>
        <taxon>Cryptococcaceae</taxon>
        <taxon>Kwoniella</taxon>
    </lineage>
</organism>
<dbReference type="GeneID" id="87957835"/>
<evidence type="ECO:0008006" key="4">
    <source>
        <dbReference type="Google" id="ProtNLM"/>
    </source>
</evidence>
<evidence type="ECO:0000313" key="2">
    <source>
        <dbReference type="EMBL" id="WRT68725.1"/>
    </source>
</evidence>
<protein>
    <recommendedName>
        <fullName evidence="4">Ig-like domain-containing protein</fullName>
    </recommendedName>
</protein>
<dbReference type="EMBL" id="CP141887">
    <property type="protein sequence ID" value="WRT68725.1"/>
    <property type="molecule type" value="Genomic_DNA"/>
</dbReference>
<name>A0ABZ1D3W2_9TREE</name>
<accession>A0ABZ1D3W2</accession>
<keyword evidence="1" id="KW-0732">Signal</keyword>
<proteinExistence type="predicted"/>
<evidence type="ECO:0000256" key="1">
    <source>
        <dbReference type="SAM" id="SignalP"/>
    </source>
</evidence>
<dbReference type="Proteomes" id="UP001329825">
    <property type="component" value="Chromosome 7"/>
</dbReference>
<evidence type="ECO:0000313" key="3">
    <source>
        <dbReference type="Proteomes" id="UP001329825"/>
    </source>
</evidence>
<feature type="chain" id="PRO_5046723973" description="Ig-like domain-containing protein" evidence="1">
    <location>
        <begin position="25"/>
        <end position="157"/>
    </location>
</feature>